<reference evidence="2" key="1">
    <citation type="submission" date="2014-11" db="EMBL/GenBank/DDBJ databases">
        <authorList>
            <person name="Amaro Gonzalez C."/>
        </authorList>
    </citation>
    <scope>NUCLEOTIDE SEQUENCE</scope>
</reference>
<evidence type="ECO:0000256" key="1">
    <source>
        <dbReference type="SAM" id="MobiDB-lite"/>
    </source>
</evidence>
<sequence>MPSKRGIIFLNFFCSQNAQIQLSIGPGAAFHNFKALRQTNLHSTVVKASMHLLLILVSVTWSSAERYMVITERLGEGKQPAARAPRNTTEKGTKRSQTDFKEGK</sequence>
<evidence type="ECO:0000313" key="2">
    <source>
        <dbReference type="EMBL" id="JAH99083.1"/>
    </source>
</evidence>
<dbReference type="AlphaFoldDB" id="A0A0E9XBL6"/>
<protein>
    <submittedName>
        <fullName evidence="2">Uncharacterized protein</fullName>
    </submittedName>
</protein>
<proteinExistence type="predicted"/>
<feature type="compositionally biased region" description="Basic and acidic residues" evidence="1">
    <location>
        <begin position="88"/>
        <end position="104"/>
    </location>
</feature>
<feature type="region of interest" description="Disordered" evidence="1">
    <location>
        <begin position="75"/>
        <end position="104"/>
    </location>
</feature>
<reference evidence="2" key="2">
    <citation type="journal article" date="2015" name="Fish Shellfish Immunol.">
        <title>Early steps in the European eel (Anguilla anguilla)-Vibrio vulnificus interaction in the gills: Role of the RtxA13 toxin.</title>
        <authorList>
            <person name="Callol A."/>
            <person name="Pajuelo D."/>
            <person name="Ebbesson L."/>
            <person name="Teles M."/>
            <person name="MacKenzie S."/>
            <person name="Amaro C."/>
        </authorList>
    </citation>
    <scope>NUCLEOTIDE SEQUENCE</scope>
</reference>
<organism evidence="2">
    <name type="scientific">Anguilla anguilla</name>
    <name type="common">European freshwater eel</name>
    <name type="synonym">Muraena anguilla</name>
    <dbReference type="NCBI Taxonomy" id="7936"/>
    <lineage>
        <taxon>Eukaryota</taxon>
        <taxon>Metazoa</taxon>
        <taxon>Chordata</taxon>
        <taxon>Craniata</taxon>
        <taxon>Vertebrata</taxon>
        <taxon>Euteleostomi</taxon>
        <taxon>Actinopterygii</taxon>
        <taxon>Neopterygii</taxon>
        <taxon>Teleostei</taxon>
        <taxon>Anguilliformes</taxon>
        <taxon>Anguillidae</taxon>
        <taxon>Anguilla</taxon>
    </lineage>
</organism>
<name>A0A0E9XBL6_ANGAN</name>
<dbReference type="EMBL" id="GBXM01009494">
    <property type="protein sequence ID" value="JAH99083.1"/>
    <property type="molecule type" value="Transcribed_RNA"/>
</dbReference>
<accession>A0A0E9XBL6</accession>